<evidence type="ECO:0000259" key="2">
    <source>
        <dbReference type="Pfam" id="PF13302"/>
    </source>
</evidence>
<evidence type="ECO:0000313" key="3">
    <source>
        <dbReference type="EMBL" id="WEW54852.1"/>
    </source>
</evidence>
<feature type="domain" description="N-acetyltransferase" evidence="2">
    <location>
        <begin position="169"/>
        <end position="218"/>
    </location>
</feature>
<proteinExistence type="predicted"/>
<evidence type="ECO:0000256" key="1">
    <source>
        <dbReference type="SAM" id="MobiDB-lite"/>
    </source>
</evidence>
<feature type="compositionally biased region" description="Polar residues" evidence="1">
    <location>
        <begin position="1"/>
        <end position="13"/>
    </location>
</feature>
<evidence type="ECO:0000313" key="4">
    <source>
        <dbReference type="Proteomes" id="UP001219355"/>
    </source>
</evidence>
<dbReference type="GO" id="GO:0016747">
    <property type="term" value="F:acyltransferase activity, transferring groups other than amino-acyl groups"/>
    <property type="evidence" value="ECO:0007669"/>
    <property type="project" value="InterPro"/>
</dbReference>
<dbReference type="Pfam" id="PF13302">
    <property type="entry name" value="Acetyltransf_3"/>
    <property type="match status" value="1"/>
</dbReference>
<feature type="region of interest" description="Disordered" evidence="1">
    <location>
        <begin position="145"/>
        <end position="172"/>
    </location>
</feature>
<dbReference type="InterPro" id="IPR016181">
    <property type="entry name" value="Acyl_CoA_acyltransferase"/>
</dbReference>
<dbReference type="AlphaFoldDB" id="A0AAF0IFF2"/>
<dbReference type="PANTHER" id="PTHR43328">
    <property type="entry name" value="ACETYLTRANSFERASE-RELATED"/>
    <property type="match status" value="1"/>
</dbReference>
<dbReference type="InterPro" id="IPR000182">
    <property type="entry name" value="GNAT_dom"/>
</dbReference>
<gene>
    <name evidence="3" type="ORF">PRK78_000278</name>
</gene>
<name>A0AAF0IFF2_9EURO</name>
<reference evidence="3" key="1">
    <citation type="submission" date="2023-03" db="EMBL/GenBank/DDBJ databases">
        <title>Emydomyces testavorans Genome Sequence.</title>
        <authorList>
            <person name="Hoyer L."/>
        </authorList>
    </citation>
    <scope>NUCLEOTIDE SEQUENCE</scope>
    <source>
        <strain evidence="3">16-2883</strain>
    </source>
</reference>
<dbReference type="Proteomes" id="UP001219355">
    <property type="component" value="Chromosome 1"/>
</dbReference>
<feature type="region of interest" description="Disordered" evidence="1">
    <location>
        <begin position="1"/>
        <end position="20"/>
    </location>
</feature>
<accession>A0AAF0IFF2</accession>
<protein>
    <recommendedName>
        <fullName evidence="2">N-acetyltransferase domain-containing protein</fullName>
    </recommendedName>
</protein>
<keyword evidence="4" id="KW-1185">Reference proteome</keyword>
<dbReference type="EMBL" id="CP120627">
    <property type="protein sequence ID" value="WEW54852.1"/>
    <property type="molecule type" value="Genomic_DNA"/>
</dbReference>
<sequence>MTPHLQFNPTTNEPFLPVPFPQNTNTNTAIILTPYRPAAHDADHLIHSLNDPLIYRWLLTPPVPYTRAHAEQWMHTCTQHARSVLAAIQERADDNGNCGRKKWANGCPVRVIREVRRTDDDGGVEEVFLGDVAMSRHTFYEVRDEEERAERKRVNDEREAGDEEITGSSPHHGKGIMTAALKALIDWAVINMNVHHIRALVSSENIGSCRVFEKNGFVLLETLKDVFVLPEIKGGGTDSIHVFGWTRADN</sequence>
<feature type="compositionally biased region" description="Basic and acidic residues" evidence="1">
    <location>
        <begin position="145"/>
        <end position="158"/>
    </location>
</feature>
<dbReference type="SUPFAM" id="SSF55729">
    <property type="entry name" value="Acyl-CoA N-acyltransferases (Nat)"/>
    <property type="match status" value="1"/>
</dbReference>
<dbReference type="PANTHER" id="PTHR43328:SF1">
    <property type="entry name" value="N-ACETYLTRANSFERASE DOMAIN-CONTAINING PROTEIN"/>
    <property type="match status" value="1"/>
</dbReference>
<organism evidence="3 4">
    <name type="scientific">Emydomyces testavorans</name>
    <dbReference type="NCBI Taxonomy" id="2070801"/>
    <lineage>
        <taxon>Eukaryota</taxon>
        <taxon>Fungi</taxon>
        <taxon>Dikarya</taxon>
        <taxon>Ascomycota</taxon>
        <taxon>Pezizomycotina</taxon>
        <taxon>Eurotiomycetes</taxon>
        <taxon>Eurotiomycetidae</taxon>
        <taxon>Onygenales</taxon>
        <taxon>Nannizziopsiaceae</taxon>
        <taxon>Emydomyces</taxon>
    </lineage>
</organism>
<dbReference type="Gene3D" id="3.40.630.30">
    <property type="match status" value="1"/>
</dbReference>